<gene>
    <name evidence="1" type="ORF">N425_04775</name>
</gene>
<reference evidence="1 2" key="1">
    <citation type="submission" date="2013-11" db="EMBL/GenBank/DDBJ databases">
        <title>Single cell genomics of uncultured Tannerella BU063 (oral taxon 286).</title>
        <authorList>
            <person name="Beall C.J."/>
            <person name="Campbell A.G."/>
            <person name="Griffen A.L."/>
            <person name="Podar M."/>
            <person name="Leys E.J."/>
        </authorList>
    </citation>
    <scope>NUCLEOTIDE SEQUENCE [LARGE SCALE GENOMIC DNA]</scope>
    <source>
        <strain evidence="1">Cell 2</strain>
    </source>
</reference>
<comment type="caution">
    <text evidence="1">The sequence shown here is derived from an EMBL/GenBank/DDBJ whole genome shotgun (WGS) entry which is preliminary data.</text>
</comment>
<protein>
    <submittedName>
        <fullName evidence="1">Uncharacterized protein</fullName>
    </submittedName>
</protein>
<proteinExistence type="predicted"/>
<dbReference type="AlphaFoldDB" id="W2C567"/>
<dbReference type="PATRIC" id="fig|1411148.3.peg.671"/>
<dbReference type="EMBL" id="AYUF01000365">
    <property type="protein sequence ID" value="ETK02374.1"/>
    <property type="molecule type" value="Genomic_DNA"/>
</dbReference>
<name>W2C567_9BACT</name>
<organism evidence="1 2">
    <name type="scientific">Tannerella sp. oral taxon BU063 isolate Cell 2</name>
    <dbReference type="NCBI Taxonomy" id="1411148"/>
    <lineage>
        <taxon>Bacteria</taxon>
        <taxon>Pseudomonadati</taxon>
        <taxon>Bacteroidota</taxon>
        <taxon>Bacteroidia</taxon>
        <taxon>Bacteroidales</taxon>
        <taxon>Tannerellaceae</taxon>
        <taxon>Tannerella</taxon>
    </lineage>
</organism>
<sequence length="43" mass="5198">MNIFQIKKKVIPFRITKKSILEIDPFIRQDMGVLNTPHMYMDF</sequence>
<evidence type="ECO:0000313" key="2">
    <source>
        <dbReference type="Proteomes" id="UP000018837"/>
    </source>
</evidence>
<accession>W2C567</accession>
<evidence type="ECO:0000313" key="1">
    <source>
        <dbReference type="EMBL" id="ETK02374.1"/>
    </source>
</evidence>
<dbReference type="Proteomes" id="UP000018837">
    <property type="component" value="Unassembled WGS sequence"/>
</dbReference>